<dbReference type="InterPro" id="IPR001005">
    <property type="entry name" value="SANT/Myb"/>
</dbReference>
<dbReference type="AlphaFoldDB" id="A0A0M0JWY2"/>
<sequence length="701" mass="74240">MSRAREVCGVASAGYWSNWLLEKSLGPSDELSRSRRDEIDRKVVRFLQSIEVSKSMQRAMGSSALGETVHLEDEVEGGDGCGEAEEDAEAAAVIVCASIAVVSNSIDGAAVGAASAMQTDDVSVERLATRVVLQLRLVSSGESSRQGSKRRLAADPSALGARAKRSCVSALVAGSTALIGAHGRSVGGSRSTSRADSGACSRPEALLAMRPAGIALRQFLVRREGSTDEKATWEFEADIVDVALIRSFDAAARRAGELPSRVSTLRQASQPPGPLSPLRTNLAAGGADSRLAYSPSSPSYLARHQSGGMRVGSAFQASNLPSGEGDAESAPARDDAFIATARRFAPLCRCGLPAEWLRERWWCADASGAGCGFERAVPPCLPPRCLCGEEAAWEARARGFFCEQARCGFELRRGTVPRLPPARVAPDDLAMQIADDTAALLTASAYGPLSPFAFVSPGGSGTGLGTFARVRLQPGQAVGEFGGPRLPLRMCVRPSPQVLLLPALNLFIDGASENAPFACSSLPAVHVRRARRPNARLELWPVPRASANEVRQLVMLVAIAPVDAGAELRISDEPPQGLGFAAGLDGAAAEEARSDAWKHVRMRTPPPTAEEPIYACEDPLSVEDLTEASVHVTLPQDPPLPWEGAGGGDDRLRKLVSLLRGMSNPWPIVSTHLPGRSGRECRERWTKLVQSAVREGVEGST</sequence>
<keyword evidence="4" id="KW-1185">Reference proteome</keyword>
<dbReference type="PROSITE" id="PS50090">
    <property type="entry name" value="MYB_LIKE"/>
    <property type="match status" value="1"/>
</dbReference>
<dbReference type="SUPFAM" id="SSF46689">
    <property type="entry name" value="Homeodomain-like"/>
    <property type="match status" value="1"/>
</dbReference>
<dbReference type="InterPro" id="IPR017930">
    <property type="entry name" value="Myb_dom"/>
</dbReference>
<proteinExistence type="predicted"/>
<reference evidence="4" key="1">
    <citation type="journal article" date="2015" name="PLoS Genet.">
        <title>Genome Sequence and Transcriptome Analyses of Chrysochromulina tobin: Metabolic Tools for Enhanced Algal Fitness in the Prominent Order Prymnesiales (Haptophyceae).</title>
        <authorList>
            <person name="Hovde B.T."/>
            <person name="Deodato C.R."/>
            <person name="Hunsperger H.M."/>
            <person name="Ryken S.A."/>
            <person name="Yost W."/>
            <person name="Jha R.K."/>
            <person name="Patterson J."/>
            <person name="Monnat R.J. Jr."/>
            <person name="Barlow S.B."/>
            <person name="Starkenburg S.R."/>
            <person name="Cattolico R.A."/>
        </authorList>
    </citation>
    <scope>NUCLEOTIDE SEQUENCE</scope>
    <source>
        <strain evidence="4">CCMP291</strain>
    </source>
</reference>
<comment type="caution">
    <text evidence="3">The sequence shown here is derived from an EMBL/GenBank/DDBJ whole genome shotgun (WGS) entry which is preliminary data.</text>
</comment>
<dbReference type="EMBL" id="JWZX01002187">
    <property type="protein sequence ID" value="KOO30648.1"/>
    <property type="molecule type" value="Genomic_DNA"/>
</dbReference>
<evidence type="ECO:0000313" key="3">
    <source>
        <dbReference type="EMBL" id="KOO30648.1"/>
    </source>
</evidence>
<organism evidence="3 4">
    <name type="scientific">Chrysochromulina tobinii</name>
    <dbReference type="NCBI Taxonomy" id="1460289"/>
    <lineage>
        <taxon>Eukaryota</taxon>
        <taxon>Haptista</taxon>
        <taxon>Haptophyta</taxon>
        <taxon>Prymnesiophyceae</taxon>
        <taxon>Prymnesiales</taxon>
        <taxon>Chrysochromulinaceae</taxon>
        <taxon>Chrysochromulina</taxon>
    </lineage>
</organism>
<feature type="domain" description="Myb-like" evidence="1">
    <location>
        <begin position="649"/>
        <end position="689"/>
    </location>
</feature>
<dbReference type="Proteomes" id="UP000037460">
    <property type="component" value="Unassembled WGS sequence"/>
</dbReference>
<protein>
    <submittedName>
        <fullName evidence="3">Uncharacterized protein</fullName>
    </submittedName>
</protein>
<dbReference type="Gene3D" id="1.10.10.60">
    <property type="entry name" value="Homeodomain-like"/>
    <property type="match status" value="1"/>
</dbReference>
<dbReference type="PROSITE" id="PS51294">
    <property type="entry name" value="HTH_MYB"/>
    <property type="match status" value="1"/>
</dbReference>
<gene>
    <name evidence="3" type="ORF">Ctob_009912</name>
</gene>
<evidence type="ECO:0000259" key="2">
    <source>
        <dbReference type="PROSITE" id="PS51294"/>
    </source>
</evidence>
<dbReference type="CDD" id="cd00167">
    <property type="entry name" value="SANT"/>
    <property type="match status" value="1"/>
</dbReference>
<name>A0A0M0JWY2_9EUKA</name>
<evidence type="ECO:0000259" key="1">
    <source>
        <dbReference type="PROSITE" id="PS50090"/>
    </source>
</evidence>
<accession>A0A0M0JWY2</accession>
<feature type="domain" description="HTH myb-type" evidence="2">
    <location>
        <begin position="649"/>
        <end position="693"/>
    </location>
</feature>
<dbReference type="InterPro" id="IPR009057">
    <property type="entry name" value="Homeodomain-like_sf"/>
</dbReference>
<evidence type="ECO:0000313" key="4">
    <source>
        <dbReference type="Proteomes" id="UP000037460"/>
    </source>
</evidence>
<dbReference type="OrthoDB" id="1918685at2759"/>